<dbReference type="InterPro" id="IPR036390">
    <property type="entry name" value="WH_DNA-bd_sf"/>
</dbReference>
<feature type="domain" description="O-methyltransferase C-terminal" evidence="4">
    <location>
        <begin position="118"/>
        <end position="325"/>
    </location>
</feature>
<comment type="caution">
    <text evidence="6">The sequence shown here is derived from an EMBL/GenBank/DDBJ whole genome shotgun (WGS) entry which is preliminary data.</text>
</comment>
<dbReference type="Proteomes" id="UP001597368">
    <property type="component" value="Unassembled WGS sequence"/>
</dbReference>
<protein>
    <submittedName>
        <fullName evidence="6">Methyltransferase</fullName>
    </submittedName>
</protein>
<keyword evidence="3" id="KW-0949">S-adenosyl-L-methionine</keyword>
<dbReference type="EMBL" id="JBHUFV010000096">
    <property type="protein sequence ID" value="MFD1939778.1"/>
    <property type="molecule type" value="Genomic_DNA"/>
</dbReference>
<keyword evidence="1 6" id="KW-0489">Methyltransferase</keyword>
<dbReference type="Gene3D" id="3.40.50.150">
    <property type="entry name" value="Vaccinia Virus protein VP39"/>
    <property type="match status" value="1"/>
</dbReference>
<dbReference type="Gene3D" id="1.10.10.10">
    <property type="entry name" value="Winged helix-like DNA-binding domain superfamily/Winged helix DNA-binding domain"/>
    <property type="match status" value="1"/>
</dbReference>
<evidence type="ECO:0000259" key="4">
    <source>
        <dbReference type="Pfam" id="PF00891"/>
    </source>
</evidence>
<dbReference type="SUPFAM" id="SSF46785">
    <property type="entry name" value="Winged helix' DNA-binding domain"/>
    <property type="match status" value="1"/>
</dbReference>
<accession>A0ABW4TEI6</accession>
<evidence type="ECO:0000256" key="1">
    <source>
        <dbReference type="ARBA" id="ARBA00022603"/>
    </source>
</evidence>
<dbReference type="RefSeq" id="WP_379582368.1">
    <property type="nucleotide sequence ID" value="NZ_JBHUFV010000096.1"/>
</dbReference>
<evidence type="ECO:0000256" key="2">
    <source>
        <dbReference type="ARBA" id="ARBA00022679"/>
    </source>
</evidence>
<dbReference type="PANTHER" id="PTHR43712:SF2">
    <property type="entry name" value="O-METHYLTRANSFERASE CICE"/>
    <property type="match status" value="1"/>
</dbReference>
<name>A0ABW4TEI6_9ACTN</name>
<evidence type="ECO:0000313" key="7">
    <source>
        <dbReference type="Proteomes" id="UP001597368"/>
    </source>
</evidence>
<dbReference type="InterPro" id="IPR029063">
    <property type="entry name" value="SAM-dependent_MTases_sf"/>
</dbReference>
<dbReference type="PIRSF" id="PIRSF005739">
    <property type="entry name" value="O-mtase"/>
    <property type="match status" value="1"/>
</dbReference>
<dbReference type="SUPFAM" id="SSF53335">
    <property type="entry name" value="S-adenosyl-L-methionine-dependent methyltransferases"/>
    <property type="match status" value="1"/>
</dbReference>
<dbReference type="InterPro" id="IPR036388">
    <property type="entry name" value="WH-like_DNA-bd_sf"/>
</dbReference>
<organism evidence="6 7">
    <name type="scientific">Nonomuraea mangrovi</name>
    <dbReference type="NCBI Taxonomy" id="2316207"/>
    <lineage>
        <taxon>Bacteria</taxon>
        <taxon>Bacillati</taxon>
        <taxon>Actinomycetota</taxon>
        <taxon>Actinomycetes</taxon>
        <taxon>Streptosporangiales</taxon>
        <taxon>Streptosporangiaceae</taxon>
        <taxon>Nonomuraea</taxon>
    </lineage>
</organism>
<dbReference type="PANTHER" id="PTHR43712">
    <property type="entry name" value="PUTATIVE (AFU_ORTHOLOGUE AFUA_4G14580)-RELATED"/>
    <property type="match status" value="1"/>
</dbReference>
<dbReference type="Gene3D" id="1.10.287.1350">
    <property type="match status" value="1"/>
</dbReference>
<dbReference type="CDD" id="cd02440">
    <property type="entry name" value="AdoMet_MTases"/>
    <property type="match status" value="1"/>
</dbReference>
<dbReference type="InterPro" id="IPR016461">
    <property type="entry name" value="COMT-like"/>
</dbReference>
<dbReference type="Pfam" id="PF00891">
    <property type="entry name" value="Methyltransf_2"/>
    <property type="match status" value="1"/>
</dbReference>
<evidence type="ECO:0000259" key="5">
    <source>
        <dbReference type="Pfam" id="PF08100"/>
    </source>
</evidence>
<dbReference type="GO" id="GO:0008168">
    <property type="term" value="F:methyltransferase activity"/>
    <property type="evidence" value="ECO:0007669"/>
    <property type="project" value="UniProtKB-KW"/>
</dbReference>
<sequence>MPDGVSTAGRPHIDITSIQRLAELADYIVPFAIRAVCTLGVADHLVEGPLPIPDLAKRCGAEPDALTRVLRALAGKGIFTESEPGVFGLTPLAQVLRSDHPVSLRDAYPLLVGDLQAWAHFDYTLRTGRSSFEYVHGMGYWEYMAEHPEESKRFDGSQAAGTRMEVRTVMTAYDAWAGLTSVVDVGGGNGTFLIGLLSRLRHLRGTLFDQPHVVAAAPDLLREAGLADRCTVVGGSFFDGVPAGADAYLLKRVLWSWGDDRAHQLLSEIRAAMREDSRLLLHEPVAAPGDSDEVGKAYDLILLAMGGGCARTEEQLRVLLGGAGLRISRVIPTPMFPLVEVVPAT</sequence>
<reference evidence="7" key="1">
    <citation type="journal article" date="2019" name="Int. J. Syst. Evol. Microbiol.">
        <title>The Global Catalogue of Microorganisms (GCM) 10K type strain sequencing project: providing services to taxonomists for standard genome sequencing and annotation.</title>
        <authorList>
            <consortium name="The Broad Institute Genomics Platform"/>
            <consortium name="The Broad Institute Genome Sequencing Center for Infectious Disease"/>
            <person name="Wu L."/>
            <person name="Ma J."/>
        </authorList>
    </citation>
    <scope>NUCLEOTIDE SEQUENCE [LARGE SCALE GENOMIC DNA]</scope>
    <source>
        <strain evidence="7">ICMP 6774ER</strain>
    </source>
</reference>
<dbReference type="GO" id="GO:0032259">
    <property type="term" value="P:methylation"/>
    <property type="evidence" value="ECO:0007669"/>
    <property type="project" value="UniProtKB-KW"/>
</dbReference>
<proteinExistence type="predicted"/>
<dbReference type="Pfam" id="PF08100">
    <property type="entry name" value="Dimerisation"/>
    <property type="match status" value="1"/>
</dbReference>
<feature type="domain" description="O-methyltransferase dimerisation" evidence="5">
    <location>
        <begin position="25"/>
        <end position="96"/>
    </location>
</feature>
<evidence type="ECO:0000256" key="3">
    <source>
        <dbReference type="ARBA" id="ARBA00022691"/>
    </source>
</evidence>
<keyword evidence="2" id="KW-0808">Transferase</keyword>
<keyword evidence="7" id="KW-1185">Reference proteome</keyword>
<dbReference type="InterPro" id="IPR001077">
    <property type="entry name" value="COMT_C"/>
</dbReference>
<gene>
    <name evidence="6" type="ORF">ACFSKW_50815</name>
</gene>
<dbReference type="InterPro" id="IPR012967">
    <property type="entry name" value="COMT_dimerisation"/>
</dbReference>
<evidence type="ECO:0000313" key="6">
    <source>
        <dbReference type="EMBL" id="MFD1939778.1"/>
    </source>
</evidence>
<dbReference type="PROSITE" id="PS51683">
    <property type="entry name" value="SAM_OMT_II"/>
    <property type="match status" value="1"/>
</dbReference>